<feature type="region of interest" description="Disordered" evidence="23">
    <location>
        <begin position="880"/>
        <end position="945"/>
    </location>
</feature>
<keyword evidence="6" id="KW-1017">Isopeptide bond</keyword>
<evidence type="ECO:0000256" key="16">
    <source>
        <dbReference type="ARBA" id="ARBA00022843"/>
    </source>
</evidence>
<dbReference type="FunFam" id="3.30.420.10:FF:000022">
    <property type="entry name" value="Exosome component 10"/>
    <property type="match status" value="1"/>
</dbReference>
<comment type="subcellular location">
    <subcellularLocation>
        <location evidence="2">Cytoplasm</location>
    </subcellularLocation>
    <subcellularLocation>
        <location evidence="3">Nucleus</location>
        <location evidence="3">Nucleolus</location>
    </subcellularLocation>
    <subcellularLocation>
        <location evidence="4">Nucleus</location>
        <location evidence="4">Nucleoplasm</location>
    </subcellularLocation>
</comment>
<evidence type="ECO:0000256" key="1">
    <source>
        <dbReference type="ARBA" id="ARBA00001946"/>
    </source>
</evidence>
<dbReference type="GO" id="GO:0071040">
    <property type="term" value="P:nuclear polyadenylation-dependent antisense transcript catabolic process"/>
    <property type="evidence" value="ECO:0007669"/>
    <property type="project" value="TreeGrafter"/>
</dbReference>
<dbReference type="InterPro" id="IPR049559">
    <property type="entry name" value="Rrp6p-like_exo"/>
</dbReference>
<dbReference type="GO" id="GO:0071051">
    <property type="term" value="P:poly(A)-dependent snoRNA 3'-end processing"/>
    <property type="evidence" value="ECO:0007669"/>
    <property type="project" value="TreeGrafter"/>
</dbReference>
<dbReference type="GO" id="GO:0005654">
    <property type="term" value="C:nucleoplasm"/>
    <property type="evidence" value="ECO:0007669"/>
    <property type="project" value="UniProtKB-SubCell"/>
</dbReference>
<evidence type="ECO:0000256" key="2">
    <source>
        <dbReference type="ARBA" id="ARBA00004496"/>
    </source>
</evidence>
<dbReference type="PANTHER" id="PTHR12124:SF47">
    <property type="entry name" value="EXOSOME COMPONENT 10"/>
    <property type="match status" value="1"/>
</dbReference>
<dbReference type="GO" id="GO:0000175">
    <property type="term" value="F:3'-5'-RNA exonuclease activity"/>
    <property type="evidence" value="ECO:0007669"/>
    <property type="project" value="InterPro"/>
</dbReference>
<dbReference type="GO" id="GO:0046872">
    <property type="term" value="F:metal ion binding"/>
    <property type="evidence" value="ECO:0007669"/>
    <property type="project" value="UniProtKB-KW"/>
</dbReference>
<dbReference type="RefSeq" id="XP_004349453.1">
    <property type="nucleotide sequence ID" value="XM_004349403.2"/>
</dbReference>
<dbReference type="Pfam" id="PF00570">
    <property type="entry name" value="HRDC"/>
    <property type="match status" value="1"/>
</dbReference>
<dbReference type="Pfam" id="PF01612">
    <property type="entry name" value="DNA_pol_A_exo1"/>
    <property type="match status" value="1"/>
</dbReference>
<name>A0A0D2U959_CAPO3</name>
<feature type="compositionally biased region" description="Basic and acidic residues" evidence="23">
    <location>
        <begin position="762"/>
        <end position="775"/>
    </location>
</feature>
<dbReference type="GO" id="GO:0005730">
    <property type="term" value="C:nucleolus"/>
    <property type="evidence" value="ECO:0007669"/>
    <property type="project" value="UniProtKB-SubCell"/>
</dbReference>
<keyword evidence="16" id="KW-0832">Ubl conjugation</keyword>
<dbReference type="InterPro" id="IPR044876">
    <property type="entry name" value="HRDC_dom_sf"/>
</dbReference>
<dbReference type="CDD" id="cd06147">
    <property type="entry name" value="Rrp6p_like_exo"/>
    <property type="match status" value="1"/>
</dbReference>
<evidence type="ECO:0000256" key="17">
    <source>
        <dbReference type="ARBA" id="ARBA00022884"/>
    </source>
</evidence>
<dbReference type="InParanoid" id="A0A0D2U959"/>
<dbReference type="eggNOG" id="KOG2206">
    <property type="taxonomic scope" value="Eukaryota"/>
</dbReference>
<dbReference type="SMART" id="SM00474">
    <property type="entry name" value="35EXOc"/>
    <property type="match status" value="1"/>
</dbReference>
<evidence type="ECO:0000256" key="8">
    <source>
        <dbReference type="ARBA" id="ARBA00022553"/>
    </source>
</evidence>
<dbReference type="GO" id="GO:0003727">
    <property type="term" value="F:single-stranded RNA binding"/>
    <property type="evidence" value="ECO:0007669"/>
    <property type="project" value="TreeGrafter"/>
</dbReference>
<keyword evidence="8" id="KW-0597">Phosphoprotein</keyword>
<dbReference type="Gene3D" id="3.30.420.10">
    <property type="entry name" value="Ribonuclease H-like superfamily/Ribonuclease H"/>
    <property type="match status" value="1"/>
</dbReference>
<dbReference type="GO" id="GO:0019219">
    <property type="term" value="P:regulation of nucleobase-containing compound metabolic process"/>
    <property type="evidence" value="ECO:0007669"/>
    <property type="project" value="UniProtKB-ARBA"/>
</dbReference>
<dbReference type="FunCoup" id="A0A0D2U959">
    <property type="interactions" value="654"/>
</dbReference>
<evidence type="ECO:0000256" key="3">
    <source>
        <dbReference type="ARBA" id="ARBA00004604"/>
    </source>
</evidence>
<dbReference type="InterPro" id="IPR045092">
    <property type="entry name" value="Rrp6-like"/>
</dbReference>
<keyword evidence="13" id="KW-0271">Exosome</keyword>
<keyword evidence="9" id="KW-0540">Nuclease</keyword>
<evidence type="ECO:0000256" key="22">
    <source>
        <dbReference type="ARBA" id="ARBA00070703"/>
    </source>
</evidence>
<keyword evidence="11" id="KW-0227">DNA damage</keyword>
<dbReference type="InterPro" id="IPR002121">
    <property type="entry name" value="HRDC_dom"/>
</dbReference>
<feature type="compositionally biased region" description="Low complexity" evidence="23">
    <location>
        <begin position="932"/>
        <end position="945"/>
    </location>
</feature>
<dbReference type="OrthoDB" id="2250022at2759"/>
<reference evidence="26" key="1">
    <citation type="submission" date="2011-02" db="EMBL/GenBank/DDBJ databases">
        <title>The Genome Sequence of Capsaspora owczarzaki ATCC 30864.</title>
        <authorList>
            <person name="Russ C."/>
            <person name="Cuomo C."/>
            <person name="Burger G."/>
            <person name="Gray M.W."/>
            <person name="Holland P.W.H."/>
            <person name="King N."/>
            <person name="Lang F.B.F."/>
            <person name="Roger A.J."/>
            <person name="Ruiz-Trillo I."/>
            <person name="Young S.K."/>
            <person name="Zeng Q."/>
            <person name="Gargeya S."/>
            <person name="Alvarado L."/>
            <person name="Berlin A."/>
            <person name="Chapman S.B."/>
            <person name="Chen Z."/>
            <person name="Freedman E."/>
            <person name="Gellesch M."/>
            <person name="Goldberg J."/>
            <person name="Griggs A."/>
            <person name="Gujja S."/>
            <person name="Heilman E."/>
            <person name="Heiman D."/>
            <person name="Howarth C."/>
            <person name="Mehta T."/>
            <person name="Neiman D."/>
            <person name="Pearson M."/>
            <person name="Roberts A."/>
            <person name="Saif S."/>
            <person name="Shea T."/>
            <person name="Shenoy N."/>
            <person name="Sisk P."/>
            <person name="Stolte C."/>
            <person name="Sykes S."/>
            <person name="White J."/>
            <person name="Yandava C."/>
            <person name="Haas B."/>
            <person name="Nusbaum C."/>
            <person name="Birren B."/>
        </authorList>
    </citation>
    <scope>NUCLEOTIDE SEQUENCE</scope>
    <source>
        <strain evidence="26">ATCC 30864</strain>
    </source>
</reference>
<dbReference type="GO" id="GO:0071036">
    <property type="term" value="P:nuclear polyadenylation-dependent snoRNA catabolic process"/>
    <property type="evidence" value="ECO:0007669"/>
    <property type="project" value="TreeGrafter"/>
</dbReference>
<proteinExistence type="inferred from homology"/>
<dbReference type="Pfam" id="PF08066">
    <property type="entry name" value="PMC2NT"/>
    <property type="match status" value="1"/>
</dbReference>
<dbReference type="PhylomeDB" id="A0A0D2U959"/>
<dbReference type="InterPro" id="IPR002562">
    <property type="entry name" value="3'-5'_exonuclease_dom"/>
</dbReference>
<feature type="compositionally biased region" description="Low complexity" evidence="23">
    <location>
        <begin position="827"/>
        <end position="842"/>
    </location>
</feature>
<dbReference type="Proteomes" id="UP000008743">
    <property type="component" value="Unassembled WGS sequence"/>
</dbReference>
<keyword evidence="18" id="KW-0234">DNA repair</keyword>
<evidence type="ECO:0000313" key="26">
    <source>
        <dbReference type="Proteomes" id="UP000008743"/>
    </source>
</evidence>
<comment type="subunit">
    <text evidence="21">Component of the RNA exosome complex. The catalytically inactive RNA exosome core complex (Exo-9) associates with the catalytic subunit EXOSC10/RRP6 (via its N-terminus). Exo-9 may associate with DIS3 to form the nucleolar exosome complex, or DIS3L to form the cytoplasmic exosome complex. The RNA exosome complex interacts with cofactors C1D/RRP47, MPHOSPH6/MPP6 and MTREX/MTR4. Interacts with MTREX; the interaction with MTREX mediates the association of MTREX with nuclear RNA exosomes. Part of the small subunit (SSU) processome, composed of more than 70 proteins and the RNA chaperone small nucleolar RNA (snoRNA) U3. Interacts with ALYREF/THOC4. Interacts with DHX36; this interaction occurs in a RNase-insensitive manner. Interacts with NRDE2. Interacts (via C-terminus) with USP36 (via C-terminus); the interaction is facilitated by the association with RNA and promotes sumoylation of EXOSC10.</text>
</comment>
<dbReference type="InterPro" id="IPR012588">
    <property type="entry name" value="Exosome-assoc_fac_Rrp6_N"/>
</dbReference>
<comment type="cofactor">
    <cofactor evidence="1">
        <name>Mg(2+)</name>
        <dbReference type="ChEBI" id="CHEBI:18420"/>
    </cofactor>
</comment>
<evidence type="ECO:0000256" key="23">
    <source>
        <dbReference type="SAM" id="MobiDB-lite"/>
    </source>
</evidence>
<dbReference type="SUPFAM" id="SSF53098">
    <property type="entry name" value="Ribonuclease H-like"/>
    <property type="match status" value="1"/>
</dbReference>
<keyword evidence="5" id="KW-0963">Cytoplasm</keyword>
<dbReference type="AlphaFoldDB" id="A0A0D2U959"/>
<evidence type="ECO:0000256" key="13">
    <source>
        <dbReference type="ARBA" id="ARBA00022835"/>
    </source>
</evidence>
<organism evidence="25 26">
    <name type="scientific">Capsaspora owczarzaki (strain ATCC 30864)</name>
    <dbReference type="NCBI Taxonomy" id="595528"/>
    <lineage>
        <taxon>Eukaryota</taxon>
        <taxon>Filasterea</taxon>
        <taxon>Capsaspora</taxon>
    </lineage>
</organism>
<dbReference type="GO" id="GO:0071037">
    <property type="term" value="P:nuclear polyadenylation-dependent snRNA catabolic process"/>
    <property type="evidence" value="ECO:0007669"/>
    <property type="project" value="TreeGrafter"/>
</dbReference>
<dbReference type="GO" id="GO:0071044">
    <property type="term" value="P:histone mRNA catabolic process"/>
    <property type="evidence" value="ECO:0007669"/>
    <property type="project" value="TreeGrafter"/>
</dbReference>
<dbReference type="PROSITE" id="PS50967">
    <property type="entry name" value="HRDC"/>
    <property type="match status" value="1"/>
</dbReference>
<dbReference type="GO" id="GO:0005737">
    <property type="term" value="C:cytoplasm"/>
    <property type="evidence" value="ECO:0007669"/>
    <property type="project" value="UniProtKB-SubCell"/>
</dbReference>
<evidence type="ECO:0000256" key="19">
    <source>
        <dbReference type="ARBA" id="ARBA00023242"/>
    </source>
</evidence>
<evidence type="ECO:0000256" key="12">
    <source>
        <dbReference type="ARBA" id="ARBA00022801"/>
    </source>
</evidence>
<dbReference type="OMA" id="AMARAWH"/>
<feature type="compositionally biased region" description="Low complexity" evidence="23">
    <location>
        <begin position="747"/>
        <end position="761"/>
    </location>
</feature>
<evidence type="ECO:0000256" key="10">
    <source>
        <dbReference type="ARBA" id="ARBA00022723"/>
    </source>
</evidence>
<evidence type="ECO:0000256" key="21">
    <source>
        <dbReference type="ARBA" id="ARBA00065628"/>
    </source>
</evidence>
<dbReference type="GO" id="GO:0071038">
    <property type="term" value="P:TRAMP-dependent tRNA surveillance pathway"/>
    <property type="evidence" value="ECO:0007669"/>
    <property type="project" value="TreeGrafter"/>
</dbReference>
<evidence type="ECO:0000256" key="7">
    <source>
        <dbReference type="ARBA" id="ARBA00022552"/>
    </source>
</evidence>
<feature type="region of interest" description="Disordered" evidence="23">
    <location>
        <begin position="133"/>
        <end position="175"/>
    </location>
</feature>
<evidence type="ECO:0000256" key="5">
    <source>
        <dbReference type="ARBA" id="ARBA00022490"/>
    </source>
</evidence>
<dbReference type="GO" id="GO:0071035">
    <property type="term" value="P:nuclear polyadenylation-dependent rRNA catabolic process"/>
    <property type="evidence" value="ECO:0007669"/>
    <property type="project" value="TreeGrafter"/>
</dbReference>
<keyword evidence="15" id="KW-0460">Magnesium</keyword>
<keyword evidence="12" id="KW-0378">Hydrolase</keyword>
<dbReference type="GO" id="GO:0000176">
    <property type="term" value="C:nuclear exosome (RNase complex)"/>
    <property type="evidence" value="ECO:0007669"/>
    <property type="project" value="InterPro"/>
</dbReference>
<dbReference type="InterPro" id="IPR036397">
    <property type="entry name" value="RNaseH_sf"/>
</dbReference>
<sequence>MDETTTQLLQSLVAATRASNAIPAAGNDFEFYMSYPGFRERMNGLRGRLQTMITRLVNHDRAGSTRSFYDDDALFDAVVEQLDTTLERVDNTLDATSGRSSTAAAAAASVAARAAQSGADGRTHASAADKALMTSTGSASPMTRRGLSDESPIGSPSGSPKPNGKQPAPGKGRKGGEFVVLHAKGIARPQLTFADRVDNSNVPFVPLVPLAPATLAQLTPLQREYMAYAEQQRKEARPLGVLQNTFNPKVPFAHDLGSFPHPYERELLAFEPAETQLTAVAEQLYRTDEETPFTWIDSEEELIDFARRLSSVSEFAIDLEHHSYRSLQGFVCLMQVSTRTEDVVIDTLAVRSSMHHLREVFANPNILKVFHGADMDVVWLQHDFGIYTINMFDTGQAARVLELGSYSLAHLLRYFCNVTADKKYQLADWRIRPIPAEMLQYAREDTHYLLYIYDRLRNELVSRSNESSNLLRVAYAKSRDVCLKTYEKPLFDPENSHMQLFLKHSRTFGPQQMQVFKALFAWRDRMGREEDESTGYVLPNHMLFHIAEALPTESAGILACCIPVPPLVRLHVTDLVQLIKRAREEALAATSSDAAAATGSKQATAAGVAEPAPTAAAAGSPATRIRALLDKAHASNSNSGAEAASMPVVPAAIATALAASAIASAATSSKKATSLQATSKLAQALTGSVVSQLPRAGGVHASPAGAVAMEVDSAGEEREERRRQIWSEMGNLFSTKRSASEMEESEAPAAAGAEVAIVPAEARGEDEPRKKARVEADDEEDEDVKESAATTAASKNEEDTSSSMQTQELAPATTDKTKSKKNKKPQSQKTPAAALADDPAAKAVSAGTFKAFDYKTKSMSDVFVEAANSKTATTALNAVSNRAPASARPPAPSETIKVEEPKFGKSPRGGVRSKMGERSMTSAVGRGGFQRPSGGPSAPSAWPRK</sequence>
<evidence type="ECO:0000313" key="25">
    <source>
        <dbReference type="EMBL" id="KJE91581.1"/>
    </source>
</evidence>
<keyword evidence="26" id="KW-1185">Reference proteome</keyword>
<dbReference type="InterPro" id="IPR012337">
    <property type="entry name" value="RNaseH-like_sf"/>
</dbReference>
<feature type="region of interest" description="Disordered" evidence="23">
    <location>
        <begin position="736"/>
        <end position="842"/>
    </location>
</feature>
<dbReference type="Gene3D" id="1.10.150.80">
    <property type="entry name" value="HRDC domain"/>
    <property type="match status" value="1"/>
</dbReference>
<dbReference type="PANTHER" id="PTHR12124">
    <property type="entry name" value="POLYMYOSITIS/SCLERODERMA AUTOANTIGEN-RELATED"/>
    <property type="match status" value="1"/>
</dbReference>
<keyword evidence="7" id="KW-0698">rRNA processing</keyword>
<dbReference type="EMBL" id="KE346362">
    <property type="protein sequence ID" value="KJE91581.1"/>
    <property type="molecule type" value="Genomic_DNA"/>
</dbReference>
<dbReference type="InterPro" id="IPR010997">
    <property type="entry name" value="HRDC-like_sf"/>
</dbReference>
<dbReference type="STRING" id="595528.A0A0D2U959"/>
<dbReference type="GO" id="GO:0000166">
    <property type="term" value="F:nucleotide binding"/>
    <property type="evidence" value="ECO:0007669"/>
    <property type="project" value="InterPro"/>
</dbReference>
<protein>
    <recommendedName>
        <fullName evidence="22">Exosome complex component 10</fullName>
    </recommendedName>
</protein>
<dbReference type="GO" id="GO:0000467">
    <property type="term" value="P:exonucleolytic trimming to generate mature 3'-end of 5.8S rRNA from tricistronic rRNA transcript (SSU-rRNA, 5.8S rRNA, LSU-rRNA)"/>
    <property type="evidence" value="ECO:0007669"/>
    <property type="project" value="InterPro"/>
</dbReference>
<evidence type="ECO:0000256" key="14">
    <source>
        <dbReference type="ARBA" id="ARBA00022839"/>
    </source>
</evidence>
<dbReference type="SMART" id="SM00341">
    <property type="entry name" value="HRDC"/>
    <property type="match status" value="1"/>
</dbReference>
<evidence type="ECO:0000256" key="18">
    <source>
        <dbReference type="ARBA" id="ARBA00023204"/>
    </source>
</evidence>
<evidence type="ECO:0000256" key="20">
    <source>
        <dbReference type="ARBA" id="ARBA00043957"/>
    </source>
</evidence>
<dbReference type="GO" id="GO:0071039">
    <property type="term" value="P:nuclear polyadenylation-dependent CUT catabolic process"/>
    <property type="evidence" value="ECO:0007669"/>
    <property type="project" value="TreeGrafter"/>
</dbReference>
<dbReference type="SUPFAM" id="SSF47819">
    <property type="entry name" value="HRDC-like"/>
    <property type="match status" value="1"/>
</dbReference>
<feature type="domain" description="HRDC" evidence="24">
    <location>
        <begin position="509"/>
        <end position="589"/>
    </location>
</feature>
<evidence type="ECO:0000256" key="9">
    <source>
        <dbReference type="ARBA" id="ARBA00022722"/>
    </source>
</evidence>
<evidence type="ECO:0000256" key="6">
    <source>
        <dbReference type="ARBA" id="ARBA00022499"/>
    </source>
</evidence>
<keyword evidence="14" id="KW-0269">Exonuclease</keyword>
<feature type="compositionally biased region" description="Low complexity" evidence="23">
    <location>
        <begin position="149"/>
        <end position="167"/>
    </location>
</feature>
<comment type="similarity">
    <text evidence="20">Belongs to the exosome component 10/RRP6 family.</text>
</comment>
<keyword evidence="17" id="KW-0694">RNA-binding</keyword>
<accession>A0A0D2U959</accession>
<evidence type="ECO:0000256" key="15">
    <source>
        <dbReference type="ARBA" id="ARBA00022842"/>
    </source>
</evidence>
<keyword evidence="19" id="KW-0539">Nucleus</keyword>
<evidence type="ECO:0000259" key="24">
    <source>
        <dbReference type="PROSITE" id="PS50967"/>
    </source>
</evidence>
<dbReference type="FunFam" id="1.10.150.80:FF:000001">
    <property type="entry name" value="Putative exosome component 10"/>
    <property type="match status" value="1"/>
</dbReference>
<keyword evidence="10" id="KW-0479">Metal-binding</keyword>
<dbReference type="GO" id="GO:0006281">
    <property type="term" value="P:DNA repair"/>
    <property type="evidence" value="ECO:0007669"/>
    <property type="project" value="UniProtKB-KW"/>
</dbReference>
<evidence type="ECO:0000256" key="11">
    <source>
        <dbReference type="ARBA" id="ARBA00022763"/>
    </source>
</evidence>
<gene>
    <name evidence="25" type="ORF">CAOG_002703</name>
</gene>
<evidence type="ECO:0000256" key="4">
    <source>
        <dbReference type="ARBA" id="ARBA00004642"/>
    </source>
</evidence>